<keyword evidence="1" id="KW-0815">Transposition</keyword>
<dbReference type="PANTHER" id="PTHR33217">
    <property type="entry name" value="TRANSPOSASE FOR INSERTION SEQUENCE ELEMENT IS1081"/>
    <property type="match status" value="1"/>
</dbReference>
<proteinExistence type="predicted"/>
<evidence type="ECO:0000256" key="3">
    <source>
        <dbReference type="ARBA" id="ARBA00023172"/>
    </source>
</evidence>
<keyword evidence="2" id="KW-0238">DNA-binding</keyword>
<evidence type="ECO:0000256" key="2">
    <source>
        <dbReference type="ARBA" id="ARBA00023125"/>
    </source>
</evidence>
<dbReference type="GO" id="GO:0006313">
    <property type="term" value="P:DNA transposition"/>
    <property type="evidence" value="ECO:0007669"/>
    <property type="project" value="InterPro"/>
</dbReference>
<protein>
    <recommendedName>
        <fullName evidence="5">Mutator family transposase</fullName>
    </recommendedName>
</protein>
<evidence type="ECO:0000313" key="4">
    <source>
        <dbReference type="EMBL" id="KAA6331622.1"/>
    </source>
</evidence>
<comment type="caution">
    <text evidence="4">The sequence shown here is derived from an EMBL/GenBank/DDBJ whole genome shotgun (WGS) entry which is preliminary data.</text>
</comment>
<dbReference type="GO" id="GO:0004803">
    <property type="term" value="F:transposase activity"/>
    <property type="evidence" value="ECO:0007669"/>
    <property type="project" value="InterPro"/>
</dbReference>
<dbReference type="EMBL" id="SNRY01001348">
    <property type="protein sequence ID" value="KAA6331622.1"/>
    <property type="molecule type" value="Genomic_DNA"/>
</dbReference>
<organism evidence="4">
    <name type="scientific">termite gut metagenome</name>
    <dbReference type="NCBI Taxonomy" id="433724"/>
    <lineage>
        <taxon>unclassified sequences</taxon>
        <taxon>metagenomes</taxon>
        <taxon>organismal metagenomes</taxon>
    </lineage>
</organism>
<dbReference type="InterPro" id="IPR001207">
    <property type="entry name" value="Transposase_mutator"/>
</dbReference>
<accession>A0A5J4RD64</accession>
<dbReference type="GO" id="GO:0003677">
    <property type="term" value="F:DNA binding"/>
    <property type="evidence" value="ECO:0007669"/>
    <property type="project" value="UniProtKB-KW"/>
</dbReference>
<evidence type="ECO:0000256" key="1">
    <source>
        <dbReference type="ARBA" id="ARBA00022578"/>
    </source>
</evidence>
<gene>
    <name evidence="4" type="ORF">EZS27_019788</name>
</gene>
<dbReference type="Pfam" id="PF00872">
    <property type="entry name" value="Transposase_mut"/>
    <property type="match status" value="1"/>
</dbReference>
<reference evidence="4" key="1">
    <citation type="submission" date="2019-03" db="EMBL/GenBank/DDBJ databases">
        <title>Single cell metagenomics reveals metabolic interactions within the superorganism composed of flagellate Streblomastix strix and complex community of Bacteroidetes bacteria on its surface.</title>
        <authorList>
            <person name="Treitli S.C."/>
            <person name="Kolisko M."/>
            <person name="Husnik F."/>
            <person name="Keeling P."/>
            <person name="Hampl V."/>
        </authorList>
    </citation>
    <scope>NUCLEOTIDE SEQUENCE</scope>
    <source>
        <strain evidence="4">STM</strain>
    </source>
</reference>
<name>A0A5J4RD64_9ZZZZ</name>
<keyword evidence="3" id="KW-0233">DNA recombination</keyword>
<dbReference type="AlphaFoldDB" id="A0A5J4RD64"/>
<dbReference type="PANTHER" id="PTHR33217:SF8">
    <property type="entry name" value="MUTATOR FAMILY TRANSPOSASE"/>
    <property type="match status" value="1"/>
</dbReference>
<sequence>MGLAKEGMKEILGMWVGKSEFASFWKGVLTDLKARGVEDILITVTDNLNGKIRKYIENKLSFPGDEALKKSIYLCIVEIEKRWTQPVWNWGWYLINFWLSLDRD</sequence>
<evidence type="ECO:0008006" key="5">
    <source>
        <dbReference type="Google" id="ProtNLM"/>
    </source>
</evidence>